<dbReference type="SUPFAM" id="SSF55856">
    <property type="entry name" value="Cytochrome b5-like heme/steroid binding domain"/>
    <property type="match status" value="1"/>
</dbReference>
<evidence type="ECO:0000256" key="5">
    <source>
        <dbReference type="ARBA" id="ARBA00022723"/>
    </source>
</evidence>
<evidence type="ECO:0000256" key="6">
    <source>
        <dbReference type="ARBA" id="ARBA00022824"/>
    </source>
</evidence>
<dbReference type="PANTHER" id="PTHR19359">
    <property type="entry name" value="CYTOCHROME B5"/>
    <property type="match status" value="1"/>
</dbReference>
<dbReference type="InterPro" id="IPR018506">
    <property type="entry name" value="Cyt_B5_heme-BS"/>
</dbReference>
<dbReference type="InterPro" id="IPR050668">
    <property type="entry name" value="Cytochrome_b5"/>
</dbReference>
<keyword evidence="4 14" id="KW-0812">Transmembrane</keyword>
<keyword evidence="17" id="KW-1185">Reference proteome</keyword>
<feature type="domain" description="Cytochrome b5 heme-binding" evidence="15">
    <location>
        <begin position="7"/>
        <end position="83"/>
    </location>
</feature>
<protein>
    <recommendedName>
        <fullName evidence="13">Cytochrome b5</fullName>
    </recommendedName>
</protein>
<feature type="transmembrane region" description="Helical" evidence="14">
    <location>
        <begin position="114"/>
        <end position="133"/>
    </location>
</feature>
<evidence type="ECO:0000313" key="16">
    <source>
        <dbReference type="EMBL" id="KAK0402546.1"/>
    </source>
</evidence>
<keyword evidence="5 14" id="KW-0479">Metal-binding</keyword>
<evidence type="ECO:0000256" key="10">
    <source>
        <dbReference type="ARBA" id="ARBA00023136"/>
    </source>
</evidence>
<dbReference type="GO" id="GO:0046872">
    <property type="term" value="F:metal ion binding"/>
    <property type="evidence" value="ECO:0007669"/>
    <property type="project" value="UniProtKB-UniRule"/>
</dbReference>
<evidence type="ECO:0000256" key="7">
    <source>
        <dbReference type="ARBA" id="ARBA00022848"/>
    </source>
</evidence>
<keyword evidence="2" id="KW-0813">Transport</keyword>
<evidence type="ECO:0000256" key="4">
    <source>
        <dbReference type="ARBA" id="ARBA00022692"/>
    </source>
</evidence>
<dbReference type="AlphaFoldDB" id="A0AA39HB31"/>
<accession>A0AA39HB31</accession>
<proteinExistence type="inferred from homology"/>
<keyword evidence="3 14" id="KW-0349">Heme</keyword>
<keyword evidence="10 14" id="KW-0472">Membrane</keyword>
<comment type="caution">
    <text evidence="16">The sequence shown here is derived from an EMBL/GenBank/DDBJ whole genome shotgun (WGS) entry which is preliminary data.</text>
</comment>
<dbReference type="PRINTS" id="PR00363">
    <property type="entry name" value="CYTOCHROMEB5"/>
</dbReference>
<comment type="subcellular location">
    <subcellularLocation>
        <location evidence="1">Endoplasmic reticulum membrane</location>
        <topology evidence="1">Single-pass membrane protein</topology>
        <orientation evidence="1">Cytoplasmic side</orientation>
    </subcellularLocation>
    <subcellularLocation>
        <location evidence="11">Microsome membrane</location>
        <topology evidence="11">Single-pass membrane protein</topology>
        <orientation evidence="11">Cytoplasmic side</orientation>
    </subcellularLocation>
</comment>
<keyword evidence="6" id="KW-0256">Endoplasmic reticulum</keyword>
<evidence type="ECO:0000256" key="3">
    <source>
        <dbReference type="ARBA" id="ARBA00022617"/>
    </source>
</evidence>
<reference evidence="16" key="1">
    <citation type="submission" date="2023-06" db="EMBL/GenBank/DDBJ databases">
        <title>Genomic analysis of the entomopathogenic nematode Steinernema hermaphroditum.</title>
        <authorList>
            <person name="Schwarz E.M."/>
            <person name="Heppert J.K."/>
            <person name="Baniya A."/>
            <person name="Schwartz H.T."/>
            <person name="Tan C.-H."/>
            <person name="Antoshechkin I."/>
            <person name="Sternberg P.W."/>
            <person name="Goodrich-Blair H."/>
            <person name="Dillman A.R."/>
        </authorList>
    </citation>
    <scope>NUCLEOTIDE SEQUENCE</scope>
    <source>
        <strain evidence="16">PS9179</strain>
        <tissue evidence="16">Whole animal</tissue>
    </source>
</reference>
<evidence type="ECO:0000256" key="8">
    <source>
        <dbReference type="ARBA" id="ARBA00022982"/>
    </source>
</evidence>
<evidence type="ECO:0000256" key="1">
    <source>
        <dbReference type="ARBA" id="ARBA00004131"/>
    </source>
</evidence>
<keyword evidence="8" id="KW-0249">Electron transport</keyword>
<gene>
    <name evidence="16" type="ORF">QR680_016395</name>
</gene>
<sequence>MGSEGPLRKITRKEVAEHNTVDSAWTIISNKVYDVTTFLQEHPGGLEILLEQAGEDGTEQFEDVGHSGDARQTRETFLIGEIVESEWRKYMDDNKSWDPKSPEYYNDKRSPLEYIVYPLLFTALIAAIYYMFIA</sequence>
<evidence type="ECO:0000256" key="11">
    <source>
        <dbReference type="ARBA" id="ARBA00037877"/>
    </source>
</evidence>
<dbReference type="SMART" id="SM01117">
    <property type="entry name" value="Cyt-b5"/>
    <property type="match status" value="1"/>
</dbReference>
<dbReference type="InterPro" id="IPR036400">
    <property type="entry name" value="Cyt_B5-like_heme/steroid_sf"/>
</dbReference>
<keyword evidence="14" id="KW-1133">Transmembrane helix</keyword>
<dbReference type="GO" id="GO:0005789">
    <property type="term" value="C:endoplasmic reticulum membrane"/>
    <property type="evidence" value="ECO:0007669"/>
    <property type="project" value="UniProtKB-SubCell"/>
</dbReference>
<evidence type="ECO:0000256" key="13">
    <source>
        <dbReference type="ARBA" id="ARBA00039806"/>
    </source>
</evidence>
<keyword evidence="9 14" id="KW-0408">Iron</keyword>
<evidence type="ECO:0000259" key="15">
    <source>
        <dbReference type="PROSITE" id="PS50255"/>
    </source>
</evidence>
<dbReference type="Gene3D" id="3.10.120.10">
    <property type="entry name" value="Cytochrome b5-like heme/steroid binding domain"/>
    <property type="match status" value="1"/>
</dbReference>
<evidence type="ECO:0000256" key="9">
    <source>
        <dbReference type="ARBA" id="ARBA00023004"/>
    </source>
</evidence>
<comment type="similarity">
    <text evidence="12 14">Belongs to the cytochrome b5 family.</text>
</comment>
<keyword evidence="7" id="KW-0492">Microsome</keyword>
<evidence type="ECO:0000313" key="17">
    <source>
        <dbReference type="Proteomes" id="UP001175271"/>
    </source>
</evidence>
<dbReference type="PROSITE" id="PS00191">
    <property type="entry name" value="CYTOCHROME_B5_1"/>
    <property type="match status" value="1"/>
</dbReference>
<dbReference type="PROSITE" id="PS50255">
    <property type="entry name" value="CYTOCHROME_B5_2"/>
    <property type="match status" value="1"/>
</dbReference>
<dbReference type="GO" id="GO:0020037">
    <property type="term" value="F:heme binding"/>
    <property type="evidence" value="ECO:0007669"/>
    <property type="project" value="UniProtKB-UniRule"/>
</dbReference>
<evidence type="ECO:0000256" key="14">
    <source>
        <dbReference type="RuleBase" id="RU362121"/>
    </source>
</evidence>
<evidence type="ECO:0000256" key="12">
    <source>
        <dbReference type="ARBA" id="ARBA00038168"/>
    </source>
</evidence>
<dbReference type="InterPro" id="IPR001199">
    <property type="entry name" value="Cyt_B5-like_heme/steroid-bd"/>
</dbReference>
<dbReference type="FunFam" id="3.10.120.10:FF:000002">
    <property type="entry name" value="Cytochrome b5 type B"/>
    <property type="match status" value="1"/>
</dbReference>
<dbReference type="Pfam" id="PF00173">
    <property type="entry name" value="Cyt-b5"/>
    <property type="match status" value="1"/>
</dbReference>
<dbReference type="Proteomes" id="UP001175271">
    <property type="component" value="Unassembled WGS sequence"/>
</dbReference>
<dbReference type="EMBL" id="JAUCMV010000004">
    <property type="protein sequence ID" value="KAK0402546.1"/>
    <property type="molecule type" value="Genomic_DNA"/>
</dbReference>
<name>A0AA39HB31_9BILA</name>
<dbReference type="PANTHER" id="PTHR19359:SF150">
    <property type="entry name" value="CYTOCHROME B5"/>
    <property type="match status" value="1"/>
</dbReference>
<organism evidence="16 17">
    <name type="scientific">Steinernema hermaphroditum</name>
    <dbReference type="NCBI Taxonomy" id="289476"/>
    <lineage>
        <taxon>Eukaryota</taxon>
        <taxon>Metazoa</taxon>
        <taxon>Ecdysozoa</taxon>
        <taxon>Nematoda</taxon>
        <taxon>Chromadorea</taxon>
        <taxon>Rhabditida</taxon>
        <taxon>Tylenchina</taxon>
        <taxon>Panagrolaimomorpha</taxon>
        <taxon>Strongyloidoidea</taxon>
        <taxon>Steinernematidae</taxon>
        <taxon>Steinernema</taxon>
    </lineage>
</organism>
<evidence type="ECO:0000256" key="2">
    <source>
        <dbReference type="ARBA" id="ARBA00022448"/>
    </source>
</evidence>